<evidence type="ECO:0008006" key="2">
    <source>
        <dbReference type="Google" id="ProtNLM"/>
    </source>
</evidence>
<evidence type="ECO:0000313" key="1">
    <source>
        <dbReference type="EMBL" id="QHU17120.1"/>
    </source>
</evidence>
<protein>
    <recommendedName>
        <fullName evidence="2">Helicase/UvrB N-terminal domain-containing protein</fullName>
    </recommendedName>
</protein>
<proteinExistence type="predicted"/>
<sequence length="919" mass="105630">MDLSQNKLTKTEWNSIEMPVSDAEKTILKLIDDGANDVNIRSNNHASIIQYMKLEKTPFNESYLYDKYFKTIVENMVQKYKTATGIFEPFAVPQITTKNLKMVKKADIIRIENMQVESTRDQIFEYLLLDFCENLLEKLAPTEASYTIKKQKSIQSKPVLKPYAFYLYTLIQFKKLSIHHINPHICVFVDSVIAYGITKTNLTDIIKTSPETIEENPYLLKYDDLTLYQHQKQLFSICNQHRLKHKSTSTKLFEIMSAHKFDEQEIQDTLSESLQAQEDRLAYLEKKYGAVNPMEKIYTPKLILYMAPTGTGKTLSPIGLTRNFRVIFVCVARHVGLALAKASISIGKKIAFAFGCETASDIRLHYYAATDYTVNYKTGGIYKVDNSVGDKVEMMICDVKSYLVAMRYMLAFNKESNILTYWDEPTITMDYEEHELHETIHKNWAENRISKMVLSCATLPKEDEIADTIMDFKMRFDGAEIHTIESYDCKKTISILNKDGKCVVPHLLFANYDDLMKCVDHCENNKSLLRYFDLQEIIKFLVYINQHSGAIPDAYKIDAYFDGDIANITMHSIKLYYLECIRKMCGNLWNSDIFKHLASTQPLDTVFQKIHSVDVAPKNANEQIVRSNSVAQVTGSVGKGQAPSNPTAGIMITTTDAHSLPDGPTIYLAEDIRKIGLFCLQQTKIPEKVLSGLLEKIEHNNKIQRDLDKLDKQLEDKLGKEIDKEKKMEREQFSGEVRNVMNSINALRGQIHNVEMDQVYIPNTKTHQQFWTKSQDTVKNAFVPKITESVVKEIMMTNVDTQMKMLLLLGVGMFDKTTDVQYMEIMKRLADTQKLFVIIASSDYIYGTNYQFCHGFIGKDLKNMTQQKIIQAMGRIGRNNIQQDYSVRFRDDAMLESLFMPPEENREAVIMSRLFVSDV</sequence>
<reference evidence="1" key="1">
    <citation type="journal article" date="2020" name="Nature">
        <title>Giant virus diversity and host interactions through global metagenomics.</title>
        <authorList>
            <person name="Schulz F."/>
            <person name="Roux S."/>
            <person name="Paez-Espino D."/>
            <person name="Jungbluth S."/>
            <person name="Walsh D.A."/>
            <person name="Denef V.J."/>
            <person name="McMahon K.D."/>
            <person name="Konstantinidis K.T."/>
            <person name="Eloe-Fadrosh E.A."/>
            <person name="Kyrpides N.C."/>
            <person name="Woyke T."/>
        </authorList>
    </citation>
    <scope>NUCLEOTIDE SEQUENCE</scope>
    <source>
        <strain evidence="1">GVMAG-S-3300012000-57</strain>
    </source>
</reference>
<organism evidence="1">
    <name type="scientific">viral metagenome</name>
    <dbReference type="NCBI Taxonomy" id="1070528"/>
    <lineage>
        <taxon>unclassified sequences</taxon>
        <taxon>metagenomes</taxon>
        <taxon>organismal metagenomes</taxon>
    </lineage>
</organism>
<accession>A0A6C0KKA3</accession>
<dbReference type="AlphaFoldDB" id="A0A6C0KKA3"/>
<dbReference type="EMBL" id="MN740898">
    <property type="protein sequence ID" value="QHU17120.1"/>
    <property type="molecule type" value="Genomic_DNA"/>
</dbReference>
<name>A0A6C0KKA3_9ZZZZ</name>